<gene>
    <name evidence="2" type="primary">ORF68898</name>
</gene>
<reference evidence="2" key="1">
    <citation type="submission" date="2014-12" db="EMBL/GenBank/DDBJ databases">
        <title>Insight into the proteome of Arion vulgaris.</title>
        <authorList>
            <person name="Aradska J."/>
            <person name="Bulat T."/>
            <person name="Smidak R."/>
            <person name="Sarate P."/>
            <person name="Gangsoo J."/>
            <person name="Sialana F."/>
            <person name="Bilban M."/>
            <person name="Lubec G."/>
        </authorList>
    </citation>
    <scope>NUCLEOTIDE SEQUENCE</scope>
    <source>
        <tissue evidence="2">Skin</tissue>
    </source>
</reference>
<proteinExistence type="predicted"/>
<dbReference type="EMBL" id="HACG01022233">
    <property type="protein sequence ID" value="CEK69098.1"/>
    <property type="molecule type" value="Transcribed_RNA"/>
</dbReference>
<protein>
    <submittedName>
        <fullName evidence="2">Uncharacterized protein</fullName>
    </submittedName>
</protein>
<keyword evidence="1" id="KW-0812">Transmembrane</keyword>
<keyword evidence="1" id="KW-1133">Transmembrane helix</keyword>
<dbReference type="AlphaFoldDB" id="A0A0B6ZKQ1"/>
<keyword evidence="1" id="KW-0472">Membrane</keyword>
<evidence type="ECO:0000313" key="2">
    <source>
        <dbReference type="EMBL" id="CEK69098.1"/>
    </source>
</evidence>
<feature type="transmembrane region" description="Helical" evidence="1">
    <location>
        <begin position="23"/>
        <end position="41"/>
    </location>
</feature>
<evidence type="ECO:0000256" key="1">
    <source>
        <dbReference type="SAM" id="Phobius"/>
    </source>
</evidence>
<organism evidence="2">
    <name type="scientific">Arion vulgaris</name>
    <dbReference type="NCBI Taxonomy" id="1028688"/>
    <lineage>
        <taxon>Eukaryota</taxon>
        <taxon>Metazoa</taxon>
        <taxon>Spiralia</taxon>
        <taxon>Lophotrochozoa</taxon>
        <taxon>Mollusca</taxon>
        <taxon>Gastropoda</taxon>
        <taxon>Heterobranchia</taxon>
        <taxon>Euthyneura</taxon>
        <taxon>Panpulmonata</taxon>
        <taxon>Eupulmonata</taxon>
        <taxon>Stylommatophora</taxon>
        <taxon>Helicina</taxon>
        <taxon>Arionoidea</taxon>
        <taxon>Arionidae</taxon>
        <taxon>Arion</taxon>
    </lineage>
</organism>
<sequence length="51" mass="6201">MCVMDVFNRCLKWMYVMDGCLKWMFVMDICNIVVILINRFYSTVESRLKIK</sequence>
<accession>A0A0B6ZKQ1</accession>
<feature type="non-terminal residue" evidence="2">
    <location>
        <position position="51"/>
    </location>
</feature>
<name>A0A0B6ZKQ1_9EUPU</name>